<proteinExistence type="predicted"/>
<dbReference type="Proteomes" id="UP000799324">
    <property type="component" value="Unassembled WGS sequence"/>
</dbReference>
<evidence type="ECO:0000313" key="4">
    <source>
        <dbReference type="Proteomes" id="UP000799324"/>
    </source>
</evidence>
<dbReference type="AlphaFoldDB" id="A0A6A6SJY8"/>
<sequence>MKATYCMALGLALLARASPAPNACPQNECLTGVGNCGEVFSTCWDQCTQGTEPPRITPPACTATPVGNNTTPPDVTAPPNSTAPCWPVTACMEGTWECGIDNGTWGGCYDVCTGTQPTSPSCGITPMATLTTTSSMTVTPQKSETRGACKFPDEPWRCAPKGW</sequence>
<organism evidence="3 4">
    <name type="scientific">Lophiostoma macrostomum CBS 122681</name>
    <dbReference type="NCBI Taxonomy" id="1314788"/>
    <lineage>
        <taxon>Eukaryota</taxon>
        <taxon>Fungi</taxon>
        <taxon>Dikarya</taxon>
        <taxon>Ascomycota</taxon>
        <taxon>Pezizomycotina</taxon>
        <taxon>Dothideomycetes</taxon>
        <taxon>Pleosporomycetidae</taxon>
        <taxon>Pleosporales</taxon>
        <taxon>Lophiostomataceae</taxon>
        <taxon>Lophiostoma</taxon>
    </lineage>
</organism>
<feature type="compositionally biased region" description="Polar residues" evidence="1">
    <location>
        <begin position="65"/>
        <end position="79"/>
    </location>
</feature>
<gene>
    <name evidence="3" type="ORF">K491DRAFT_685639</name>
</gene>
<evidence type="ECO:0000256" key="2">
    <source>
        <dbReference type="SAM" id="SignalP"/>
    </source>
</evidence>
<name>A0A6A6SJY8_9PLEO</name>
<reference evidence="3" key="1">
    <citation type="journal article" date="2020" name="Stud. Mycol.">
        <title>101 Dothideomycetes genomes: a test case for predicting lifestyles and emergence of pathogens.</title>
        <authorList>
            <person name="Haridas S."/>
            <person name="Albert R."/>
            <person name="Binder M."/>
            <person name="Bloem J."/>
            <person name="Labutti K."/>
            <person name="Salamov A."/>
            <person name="Andreopoulos B."/>
            <person name="Baker S."/>
            <person name="Barry K."/>
            <person name="Bills G."/>
            <person name="Bluhm B."/>
            <person name="Cannon C."/>
            <person name="Castanera R."/>
            <person name="Culley D."/>
            <person name="Daum C."/>
            <person name="Ezra D."/>
            <person name="Gonzalez J."/>
            <person name="Henrissat B."/>
            <person name="Kuo A."/>
            <person name="Liang C."/>
            <person name="Lipzen A."/>
            <person name="Lutzoni F."/>
            <person name="Magnuson J."/>
            <person name="Mondo S."/>
            <person name="Nolan M."/>
            <person name="Ohm R."/>
            <person name="Pangilinan J."/>
            <person name="Park H.-J."/>
            <person name="Ramirez L."/>
            <person name="Alfaro M."/>
            <person name="Sun H."/>
            <person name="Tritt A."/>
            <person name="Yoshinaga Y."/>
            <person name="Zwiers L.-H."/>
            <person name="Turgeon B."/>
            <person name="Goodwin S."/>
            <person name="Spatafora J."/>
            <person name="Crous P."/>
            <person name="Grigoriev I."/>
        </authorList>
    </citation>
    <scope>NUCLEOTIDE SEQUENCE</scope>
    <source>
        <strain evidence="3">CBS 122681</strain>
    </source>
</reference>
<evidence type="ECO:0000313" key="3">
    <source>
        <dbReference type="EMBL" id="KAF2647301.1"/>
    </source>
</evidence>
<evidence type="ECO:0000256" key="1">
    <source>
        <dbReference type="SAM" id="MobiDB-lite"/>
    </source>
</evidence>
<feature type="chain" id="PRO_5025418141" evidence="2">
    <location>
        <begin position="20"/>
        <end position="163"/>
    </location>
</feature>
<feature type="signal peptide" evidence="2">
    <location>
        <begin position="1"/>
        <end position="19"/>
    </location>
</feature>
<accession>A0A6A6SJY8</accession>
<dbReference type="EMBL" id="MU004639">
    <property type="protein sequence ID" value="KAF2647301.1"/>
    <property type="molecule type" value="Genomic_DNA"/>
</dbReference>
<protein>
    <submittedName>
        <fullName evidence="3">Uncharacterized protein</fullName>
    </submittedName>
</protein>
<keyword evidence="4" id="KW-1185">Reference proteome</keyword>
<keyword evidence="2" id="KW-0732">Signal</keyword>
<feature type="region of interest" description="Disordered" evidence="1">
    <location>
        <begin position="58"/>
        <end position="79"/>
    </location>
</feature>